<organism evidence="3 4">
    <name type="scientific">Methylomonas lenta</name>
    <dbReference type="NCBI Taxonomy" id="980561"/>
    <lineage>
        <taxon>Bacteria</taxon>
        <taxon>Pseudomonadati</taxon>
        <taxon>Pseudomonadota</taxon>
        <taxon>Gammaproteobacteria</taxon>
        <taxon>Methylococcales</taxon>
        <taxon>Methylococcaceae</taxon>
        <taxon>Methylomonas</taxon>
    </lineage>
</organism>
<gene>
    <name evidence="3" type="ORF">A1359_21370</name>
</gene>
<dbReference type="Proteomes" id="UP000078476">
    <property type="component" value="Unassembled WGS sequence"/>
</dbReference>
<name>A0A177NQN6_9GAMM</name>
<reference evidence="3 4" key="1">
    <citation type="submission" date="2016-03" db="EMBL/GenBank/DDBJ databases">
        <authorList>
            <person name="Ploux O."/>
        </authorList>
    </citation>
    <scope>NUCLEOTIDE SEQUENCE [LARGE SCALE GENOMIC DNA]</scope>
    <source>
        <strain evidence="3 4">R-45370</strain>
    </source>
</reference>
<dbReference type="SUPFAM" id="SSF69318">
    <property type="entry name" value="Integrin alpha N-terminal domain"/>
    <property type="match status" value="1"/>
</dbReference>
<dbReference type="InterPro" id="IPR021133">
    <property type="entry name" value="HEAT_type_2"/>
</dbReference>
<evidence type="ECO:0000259" key="2">
    <source>
        <dbReference type="Pfam" id="PF07593"/>
    </source>
</evidence>
<dbReference type="PANTHER" id="PTHR16026:SF0">
    <property type="entry name" value="CARTILAGE ACIDIC PROTEIN 1"/>
    <property type="match status" value="1"/>
</dbReference>
<dbReference type="InterPro" id="IPR016024">
    <property type="entry name" value="ARM-type_fold"/>
</dbReference>
<dbReference type="InterPro" id="IPR011989">
    <property type="entry name" value="ARM-like"/>
</dbReference>
<dbReference type="Pfam" id="PF13646">
    <property type="entry name" value="HEAT_2"/>
    <property type="match status" value="1"/>
</dbReference>
<dbReference type="STRING" id="980561.A1359_21370"/>
<dbReference type="PANTHER" id="PTHR16026">
    <property type="entry name" value="CARTILAGE ACIDIC PROTEIN 1"/>
    <property type="match status" value="1"/>
</dbReference>
<dbReference type="SUPFAM" id="SSF48371">
    <property type="entry name" value="ARM repeat"/>
    <property type="match status" value="1"/>
</dbReference>
<keyword evidence="1" id="KW-0732">Signal</keyword>
<dbReference type="Pfam" id="PF13517">
    <property type="entry name" value="FG-GAP_3"/>
    <property type="match status" value="3"/>
</dbReference>
<dbReference type="PROSITE" id="PS50077">
    <property type="entry name" value="HEAT_REPEAT"/>
    <property type="match status" value="1"/>
</dbReference>
<dbReference type="Pfam" id="PF07593">
    <property type="entry name" value="UnbV_ASPIC"/>
    <property type="match status" value="1"/>
</dbReference>
<dbReference type="InterPro" id="IPR027039">
    <property type="entry name" value="Crtac1"/>
</dbReference>
<protein>
    <recommendedName>
        <fullName evidence="2">ASPIC/UnbV domain-containing protein</fullName>
    </recommendedName>
</protein>
<evidence type="ECO:0000313" key="3">
    <source>
        <dbReference type="EMBL" id="OAI20182.1"/>
    </source>
</evidence>
<dbReference type="Gene3D" id="2.130.10.130">
    <property type="entry name" value="Integrin alpha, N-terminal"/>
    <property type="match status" value="2"/>
</dbReference>
<dbReference type="RefSeq" id="WP_066978249.1">
    <property type="nucleotide sequence ID" value="NZ_LUUI01000053.1"/>
</dbReference>
<dbReference type="EMBL" id="LUUI01000053">
    <property type="protein sequence ID" value="OAI20182.1"/>
    <property type="molecule type" value="Genomic_DNA"/>
</dbReference>
<comment type="caution">
    <text evidence="3">The sequence shown here is derived from an EMBL/GenBank/DDBJ whole genome shotgun (WGS) entry which is preliminary data.</text>
</comment>
<dbReference type="InterPro" id="IPR028994">
    <property type="entry name" value="Integrin_alpha_N"/>
</dbReference>
<accession>A0A177NQN6</accession>
<dbReference type="Gene3D" id="1.25.10.10">
    <property type="entry name" value="Leucine-rich Repeat Variant"/>
    <property type="match status" value="2"/>
</dbReference>
<proteinExistence type="predicted"/>
<evidence type="ECO:0000313" key="4">
    <source>
        <dbReference type="Proteomes" id="UP000078476"/>
    </source>
</evidence>
<dbReference type="OrthoDB" id="100785at2"/>
<dbReference type="AlphaFoldDB" id="A0A177NQN6"/>
<sequence>MNKLWSFFALFILVMGFLMLYRNPTLIPEGFPYVAETFSSGQLIGKTNLSNISFIDKTLENGLIFAHQQGDERLAGIDESLGSGVCAADFNNDGWTDLFLVNGSGHTRYYGKAYWWQISQGNVLFLNENGHDFKNVTSESGLDKQIWGMGCLASDFDNDGDIDLFVTGKDINLLYRNNGKGRFSEVTQESGIVNGFWSTSAAAADFNRDGLLDIYVGNFISFNKGTKTFEANSQFTGEKKNTFDASLYQAQANKLYLNLGGLKFKDITAEAGVIDSEGRTLDVSWQDMNQDGLPDLLITNDRGSGSNTSYLNKGNNKFESGGQALGLHSALGNRGIASGDLDNDGDVDFIIASSMGENTIALVNQQSSDGKTFYKDRAREIGIGANQYLNLSGWTPIVQDFNNDGHNDVFLASGLLEPDPDTTKVSQGQHKQLLLNNHEGYYSDITKLVGNGLMDNQSARGVVAADFDNDGDIDLYVSHNNDLGQYLVNVTPRQHWIGLKLVGTKSNKDAIGAQVQLISAHGKQMKSVVSGEGFLSDSDKRIIFGLGDLSAIDRLIVKWPSGQEQTIKVSAIDRYWLIEEGRDYPHDLPHSQAGGGIKKLISLKFGIENAGVRLAYLNTLAASKPGDNDWQELQIASEDSDANVRHAVIQIASRYKSTQGLSLLVHGLEDVEAENVLAAIAGLKTYEDEASIRWLLRGFSHQSSAVRIALADCFAFFFQEEEAVVHRKYLAVSYLIRLLDDPVPQVRIAAASALANAERYRGIHSLQEHISDPDPDVRAEVVRSLGLIRQAQVLPKLKSLLFDQAQPPNVIANVFIALKRLGDADALKLLNVYVMAQDEFHTLDMEKRLDVFANIFAQEDDVAVFDVEQLRKIAHAVFANGVATSIGPNNLAKNWIKIWKSLPDKAGEHWLDNQTHSPRAEIRLLAFKAVSLQPDYYLSRAWNDQDITIKQWALSKMLKGKYTLSTEDYSAIINTPELRSTALQIWSEIGFHDQSSKLIEALLKRYGQEGRAELGSDIAITKMSPDRETARLDALKMICFSNKEDLLDFCPLVLFSENSVGHREIVTNILHDQSRSLAIRQAVLSRYNEDFDQNAINELYALTQVKKEVLRNAALQKLFSLDTDSLIDLADKIANNESEEADIRFQAIDFLMSRGRSSAREILYR</sequence>
<evidence type="ECO:0000256" key="1">
    <source>
        <dbReference type="ARBA" id="ARBA00022729"/>
    </source>
</evidence>
<keyword evidence="4" id="KW-1185">Reference proteome</keyword>
<dbReference type="InterPro" id="IPR011519">
    <property type="entry name" value="UnbV_ASPIC"/>
</dbReference>
<dbReference type="SMART" id="SM00567">
    <property type="entry name" value="EZ_HEAT"/>
    <property type="match status" value="3"/>
</dbReference>
<dbReference type="InterPro" id="IPR004155">
    <property type="entry name" value="PBS_lyase_HEAT"/>
</dbReference>
<dbReference type="InterPro" id="IPR013517">
    <property type="entry name" value="FG-GAP"/>
</dbReference>
<feature type="domain" description="ASPIC/UnbV" evidence="2">
    <location>
        <begin position="510"/>
        <end position="576"/>
    </location>
</feature>